<keyword evidence="4" id="KW-1185">Reference proteome</keyword>
<proteinExistence type="predicted"/>
<evidence type="ECO:0000313" key="4">
    <source>
        <dbReference type="Proteomes" id="UP000606003"/>
    </source>
</evidence>
<organism evidence="3 4">
    <name type="scientific">Hymenobacter armeniacus</name>
    <dbReference type="NCBI Taxonomy" id="2771358"/>
    <lineage>
        <taxon>Bacteria</taxon>
        <taxon>Pseudomonadati</taxon>
        <taxon>Bacteroidota</taxon>
        <taxon>Cytophagia</taxon>
        <taxon>Cytophagales</taxon>
        <taxon>Hymenobacteraceae</taxon>
        <taxon>Hymenobacter</taxon>
    </lineage>
</organism>
<reference evidence="3 4" key="1">
    <citation type="submission" date="2020-09" db="EMBL/GenBank/DDBJ databases">
        <authorList>
            <person name="Kim M.K."/>
        </authorList>
    </citation>
    <scope>NUCLEOTIDE SEQUENCE [LARGE SCALE GENOMIC DNA]</scope>
    <source>
        <strain evidence="3 4">BT189</strain>
    </source>
</reference>
<dbReference type="RefSeq" id="WP_190924762.1">
    <property type="nucleotide sequence ID" value="NZ_JACXAC010000004.1"/>
</dbReference>
<name>A0ABR8JSG5_9BACT</name>
<protein>
    <recommendedName>
        <fullName evidence="5">DUF4177 domain-containing protein</fullName>
    </recommendedName>
</protein>
<sequence>MKTWLLWAALLPVRMAAAQSNHSSVIPPLPESSLQSSVSTTTVSSTPGVRYQYQLVQLDPWQVWLAPAWRGQTRLEPARKLFNPDSPGELDRMLLKTMNELAADGWELLEIRTEVRPTSAEQKVERDLQFNDPQRPVYKSTTSISTASQTRYLFRKAL</sequence>
<evidence type="ECO:0008006" key="5">
    <source>
        <dbReference type="Google" id="ProtNLM"/>
    </source>
</evidence>
<accession>A0ABR8JSG5</accession>
<dbReference type="EMBL" id="JACXAC010000004">
    <property type="protein sequence ID" value="MBD2722783.1"/>
    <property type="molecule type" value="Genomic_DNA"/>
</dbReference>
<feature type="signal peptide" evidence="2">
    <location>
        <begin position="1"/>
        <end position="18"/>
    </location>
</feature>
<evidence type="ECO:0000256" key="2">
    <source>
        <dbReference type="SAM" id="SignalP"/>
    </source>
</evidence>
<comment type="caution">
    <text evidence="3">The sequence shown here is derived from an EMBL/GenBank/DDBJ whole genome shotgun (WGS) entry which is preliminary data.</text>
</comment>
<feature type="region of interest" description="Disordered" evidence="1">
    <location>
        <begin position="120"/>
        <end position="143"/>
    </location>
</feature>
<feature type="chain" id="PRO_5046147398" description="DUF4177 domain-containing protein" evidence="2">
    <location>
        <begin position="19"/>
        <end position="158"/>
    </location>
</feature>
<evidence type="ECO:0000313" key="3">
    <source>
        <dbReference type="EMBL" id="MBD2722783.1"/>
    </source>
</evidence>
<gene>
    <name evidence="3" type="ORF">IC234_11680</name>
</gene>
<keyword evidence="2" id="KW-0732">Signal</keyword>
<dbReference type="Proteomes" id="UP000606003">
    <property type="component" value="Unassembled WGS sequence"/>
</dbReference>
<evidence type="ECO:0000256" key="1">
    <source>
        <dbReference type="SAM" id="MobiDB-lite"/>
    </source>
</evidence>